<dbReference type="InterPro" id="IPR036249">
    <property type="entry name" value="Thioredoxin-like_sf"/>
</dbReference>
<evidence type="ECO:0008006" key="3">
    <source>
        <dbReference type="Google" id="ProtNLM"/>
    </source>
</evidence>
<evidence type="ECO:0000313" key="1">
    <source>
        <dbReference type="EMBL" id="TYP70390.1"/>
    </source>
</evidence>
<dbReference type="SUPFAM" id="SSF52833">
    <property type="entry name" value="Thioredoxin-like"/>
    <property type="match status" value="1"/>
</dbReference>
<proteinExistence type="predicted"/>
<sequence length="481" mass="56551">MHIKLIKRFAFILSIPCFFYSCDDYGYSNRADTYLGGEIVNPNSNFVILSKENKLSDTIYLDQNNRFLHKIKDFEAGVYSFRHAPENQIVLLEKGDSLYFRLNTMELDESLAFTGVGAEKNTFLIEMFLLNERERDDLIRRGFKLEPEAFQEKQNVLLNRRKKRFNQLNTKIKLSPLAKKILKASYQYDFYSRHEMYSYSHYGVTDISNINKLPQSFFTYRGKVNFNDKDLKRLYSYNRFLNHYITNSSYTNYTKGKSYRTDPVGVTLYELNLVDSLITNEYIKNNLLRGITSEFLLGNEDTIASKKVLESYTGKSSNNLFTEELNRLRKATSKLKPNNIIPNQDLISSNGDLIKLSSVFEKPITALFFWSLEDQKHYMSAHQRATQLTDRYPKIDFIGINTDEQQTKSWLRAIKRHDYNPKREYEFKHPKCSSEELVIYDKNKVILVNQDGKIINTTNDLFSPSFEKRLYLYHEMISNTN</sequence>
<protein>
    <recommendedName>
        <fullName evidence="3">Thioredoxin domain-containing protein</fullName>
    </recommendedName>
</protein>
<dbReference type="PROSITE" id="PS51257">
    <property type="entry name" value="PROKAR_LIPOPROTEIN"/>
    <property type="match status" value="1"/>
</dbReference>
<comment type="caution">
    <text evidence="1">The sequence shown here is derived from an EMBL/GenBank/DDBJ whole genome shotgun (WGS) entry which is preliminary data.</text>
</comment>
<accession>A0A5S5BW62</accession>
<gene>
    <name evidence="1" type="ORF">BD809_11354</name>
</gene>
<keyword evidence="2" id="KW-1185">Reference proteome</keyword>
<reference evidence="1 2" key="1">
    <citation type="submission" date="2019-07" db="EMBL/GenBank/DDBJ databases">
        <title>Genomic Encyclopedia of Archaeal and Bacterial Type Strains, Phase II (KMG-II): from individual species to whole genera.</title>
        <authorList>
            <person name="Goeker M."/>
        </authorList>
    </citation>
    <scope>NUCLEOTIDE SEQUENCE [LARGE SCALE GENOMIC DNA]</scope>
    <source>
        <strain evidence="1 2">DSM 17527</strain>
    </source>
</reference>
<dbReference type="AlphaFoldDB" id="A0A5S5BW62"/>
<name>A0A5S5BW62_9FLAO</name>
<dbReference type="EMBL" id="VNHU01000013">
    <property type="protein sequence ID" value="TYP70390.1"/>
    <property type="molecule type" value="Genomic_DNA"/>
</dbReference>
<dbReference type="Gene3D" id="3.40.30.10">
    <property type="entry name" value="Glutaredoxin"/>
    <property type="match status" value="1"/>
</dbReference>
<organism evidence="1 2">
    <name type="scientific">Aquimarina intermedia</name>
    <dbReference type="NCBI Taxonomy" id="350814"/>
    <lineage>
        <taxon>Bacteria</taxon>
        <taxon>Pseudomonadati</taxon>
        <taxon>Bacteroidota</taxon>
        <taxon>Flavobacteriia</taxon>
        <taxon>Flavobacteriales</taxon>
        <taxon>Flavobacteriaceae</taxon>
        <taxon>Aquimarina</taxon>
    </lineage>
</organism>
<evidence type="ECO:0000313" key="2">
    <source>
        <dbReference type="Proteomes" id="UP000324376"/>
    </source>
</evidence>
<dbReference type="Proteomes" id="UP000324376">
    <property type="component" value="Unassembled WGS sequence"/>
</dbReference>